<dbReference type="NCBIfam" id="NF040717">
    <property type="entry name" value="BcsR_only"/>
    <property type="match status" value="1"/>
</dbReference>
<dbReference type="EMBL" id="JACYNN010000019">
    <property type="protein sequence ID" value="MBD8108521.1"/>
    <property type="molecule type" value="Genomic_DNA"/>
</dbReference>
<comment type="caution">
    <text evidence="1">The sequence shown here is derived from an EMBL/GenBank/DDBJ whole genome shotgun (WGS) entry which is preliminary data.</text>
</comment>
<name>A0ABR8ZXT6_9GAMM</name>
<organism evidence="1 2">
    <name type="scientific">Erwinia persicina</name>
    <dbReference type="NCBI Taxonomy" id="55211"/>
    <lineage>
        <taxon>Bacteria</taxon>
        <taxon>Pseudomonadati</taxon>
        <taxon>Pseudomonadota</taxon>
        <taxon>Gammaproteobacteria</taxon>
        <taxon>Enterobacterales</taxon>
        <taxon>Erwiniaceae</taxon>
        <taxon>Erwinia</taxon>
    </lineage>
</organism>
<dbReference type="Proteomes" id="UP000661012">
    <property type="component" value="Unassembled WGS sequence"/>
</dbReference>
<proteinExistence type="predicted"/>
<dbReference type="RefSeq" id="WP_191931193.1">
    <property type="nucleotide sequence ID" value="NZ_JACYNM010000020.1"/>
</dbReference>
<accession>A0ABR8ZXT6</accession>
<sequence>MNKNQRPALSHEREQPDDISALSEAFSLGAFRYIDIARHERLAEIYIRWPLLSELGSPQKTEG</sequence>
<evidence type="ECO:0000313" key="1">
    <source>
        <dbReference type="EMBL" id="MBD8108521.1"/>
    </source>
</evidence>
<evidence type="ECO:0000313" key="2">
    <source>
        <dbReference type="Proteomes" id="UP000661012"/>
    </source>
</evidence>
<evidence type="ECO:0008006" key="3">
    <source>
        <dbReference type="Google" id="ProtNLM"/>
    </source>
</evidence>
<dbReference type="Pfam" id="PF10945">
    <property type="entry name" value="CBP_BcsR"/>
    <property type="match status" value="1"/>
</dbReference>
<protein>
    <recommendedName>
        <fullName evidence="3">Cellulose biosynthesis protein BcsR</fullName>
    </recommendedName>
</protein>
<reference evidence="1 2" key="1">
    <citation type="journal article" date="2020" name="FEMS Microbiol. Ecol.">
        <title>Temporal dynamics of bacterial communities during seed development and maturation.</title>
        <authorList>
            <person name="Chesneau G."/>
            <person name="Torres-Cortes G."/>
            <person name="Briand M."/>
            <person name="Darrasse A."/>
            <person name="Preveaux A."/>
            <person name="Marais C."/>
            <person name="Jacques M.A."/>
            <person name="Shade A."/>
            <person name="Barret M."/>
        </authorList>
    </citation>
    <scope>NUCLEOTIDE SEQUENCE [LARGE SCALE GENOMIC DNA]</scope>
    <source>
        <strain evidence="1 2">CFBP13732</strain>
    </source>
</reference>
<gene>
    <name evidence="1" type="ORF">IFT93_19235</name>
</gene>
<dbReference type="InterPro" id="IPR024487">
    <property type="entry name" value="CBP_BcsR"/>
</dbReference>
<keyword evidence="2" id="KW-1185">Reference proteome</keyword>